<comment type="similarity">
    <text evidence="2">Belongs to the nucleobase:cation symporter-2 (NCS2) (TC 2.A.40) family.</text>
</comment>
<reference evidence="7 8" key="1">
    <citation type="journal article" date="2014" name="Am. J. Bot.">
        <title>Genome assembly and annotation for red clover (Trifolium pratense; Fabaceae).</title>
        <authorList>
            <person name="Istvanek J."/>
            <person name="Jaros M."/>
            <person name="Krenek A."/>
            <person name="Repkova J."/>
        </authorList>
    </citation>
    <scope>NUCLEOTIDE SEQUENCE [LARGE SCALE GENOMIC DNA]</scope>
    <source>
        <strain evidence="8">cv. Tatra</strain>
        <tissue evidence="7">Young leaves</tissue>
    </source>
</reference>
<name>A0A2K3MPG9_TRIPR</name>
<protein>
    <submittedName>
        <fullName evidence="7">Nucleobase-ascorbate transporter 11-like protein</fullName>
    </submittedName>
</protein>
<keyword evidence="3 6" id="KW-0812">Transmembrane</keyword>
<evidence type="ECO:0000256" key="2">
    <source>
        <dbReference type="ARBA" id="ARBA00008821"/>
    </source>
</evidence>
<comment type="subcellular location">
    <subcellularLocation>
        <location evidence="1">Membrane</location>
        <topology evidence="1">Multi-pass membrane protein</topology>
    </subcellularLocation>
</comment>
<dbReference type="AlphaFoldDB" id="A0A2K3MPG9"/>
<reference evidence="7 8" key="2">
    <citation type="journal article" date="2017" name="Front. Plant Sci.">
        <title>Gene Classification and Mining of Molecular Markers Useful in Red Clover (Trifolium pratense) Breeding.</title>
        <authorList>
            <person name="Istvanek J."/>
            <person name="Dluhosova J."/>
            <person name="Dluhos P."/>
            <person name="Patkova L."/>
            <person name="Nedelnik J."/>
            <person name="Repkova J."/>
        </authorList>
    </citation>
    <scope>NUCLEOTIDE SEQUENCE [LARGE SCALE GENOMIC DNA]</scope>
    <source>
        <strain evidence="8">cv. Tatra</strain>
        <tissue evidence="7">Young leaves</tissue>
    </source>
</reference>
<accession>A0A2K3MPG9</accession>
<dbReference type="GO" id="GO:0022857">
    <property type="term" value="F:transmembrane transporter activity"/>
    <property type="evidence" value="ECO:0007669"/>
    <property type="project" value="InterPro"/>
</dbReference>
<evidence type="ECO:0000256" key="4">
    <source>
        <dbReference type="ARBA" id="ARBA00022989"/>
    </source>
</evidence>
<feature type="transmembrane region" description="Helical" evidence="6">
    <location>
        <begin position="309"/>
        <end position="329"/>
    </location>
</feature>
<evidence type="ECO:0000313" key="8">
    <source>
        <dbReference type="Proteomes" id="UP000236291"/>
    </source>
</evidence>
<keyword evidence="4 6" id="KW-1133">Transmembrane helix</keyword>
<feature type="transmembrane region" description="Helical" evidence="6">
    <location>
        <begin position="422"/>
        <end position="442"/>
    </location>
</feature>
<feature type="transmembrane region" description="Helical" evidence="6">
    <location>
        <begin position="104"/>
        <end position="128"/>
    </location>
</feature>
<dbReference type="Pfam" id="PF00860">
    <property type="entry name" value="Xan_ur_permease"/>
    <property type="match status" value="1"/>
</dbReference>
<dbReference type="NCBIfam" id="NF037981">
    <property type="entry name" value="NCS2_1"/>
    <property type="match status" value="1"/>
</dbReference>
<feature type="transmembrane region" description="Helical" evidence="6">
    <location>
        <begin position="341"/>
        <end position="365"/>
    </location>
</feature>
<dbReference type="ExpressionAtlas" id="A0A2K3MPG9">
    <property type="expression patterns" value="baseline"/>
</dbReference>
<sequence>MLFISGITTILHSYFGTRLPLVQGSSFVYLAPALVIINAQDYRNLTEHKFRHIMRELQGAIIVGSIFQCILGFSGLMSILLRLINPVVVAPTVAAVGLAFFSYGFSQAGICLEITVPQIALVLLFTLVSHAAPITGSKHLRGVSIFGRHLFRIYAVPLSVSLVWIFASFLTAGGVYNYKGCNPDIPSSNILTDACRQHAYTMKHCRADSDALSTAAWVRIPYPLQWGIPIFHFRTSIVMVIVSLVASVDSVGTYRTTSLQVNSRPPTRGVVSRGIALEGLCSILAGLWGSGTGSTTLTENVHTINSTKVASRIVVELGAVFLIIFSFIGKVGALLASIPQALAAAVLCFMWALTVTLGLSTLQYAQSASFRNMTIVGVALFLGHRGPIYRLGHNGLGRDSLALVVELLTPPFQGSFPHVLDFAINALMSMNMVVTLLVAFLLDNTVPGSKEERGVYIWSRAEDVAADASLQSEYSLPKKVAWCCCWLKCLGV</sequence>
<gene>
    <name evidence="7" type="ORF">L195_g015754</name>
</gene>
<evidence type="ECO:0000256" key="1">
    <source>
        <dbReference type="ARBA" id="ARBA00004141"/>
    </source>
</evidence>
<dbReference type="GO" id="GO:0016020">
    <property type="term" value="C:membrane"/>
    <property type="evidence" value="ECO:0007669"/>
    <property type="project" value="UniProtKB-SubCell"/>
</dbReference>
<evidence type="ECO:0000313" key="7">
    <source>
        <dbReference type="EMBL" id="PNX92614.1"/>
    </source>
</evidence>
<feature type="transmembrane region" description="Helical" evidence="6">
    <location>
        <begin position="20"/>
        <end position="39"/>
    </location>
</feature>
<comment type="caution">
    <text evidence="7">The sequence shown here is derived from an EMBL/GenBank/DDBJ whole genome shotgun (WGS) entry which is preliminary data.</text>
</comment>
<feature type="transmembrane region" description="Helical" evidence="6">
    <location>
        <begin position="149"/>
        <end position="170"/>
    </location>
</feature>
<dbReference type="PANTHER" id="PTHR11119">
    <property type="entry name" value="XANTHINE-URACIL / VITAMIN C PERMEASE FAMILY MEMBER"/>
    <property type="match status" value="1"/>
</dbReference>
<keyword evidence="5 6" id="KW-0472">Membrane</keyword>
<organism evidence="7 8">
    <name type="scientific">Trifolium pratense</name>
    <name type="common">Red clover</name>
    <dbReference type="NCBI Taxonomy" id="57577"/>
    <lineage>
        <taxon>Eukaryota</taxon>
        <taxon>Viridiplantae</taxon>
        <taxon>Streptophyta</taxon>
        <taxon>Embryophyta</taxon>
        <taxon>Tracheophyta</taxon>
        <taxon>Spermatophyta</taxon>
        <taxon>Magnoliopsida</taxon>
        <taxon>eudicotyledons</taxon>
        <taxon>Gunneridae</taxon>
        <taxon>Pentapetalae</taxon>
        <taxon>rosids</taxon>
        <taxon>fabids</taxon>
        <taxon>Fabales</taxon>
        <taxon>Fabaceae</taxon>
        <taxon>Papilionoideae</taxon>
        <taxon>50 kb inversion clade</taxon>
        <taxon>NPAAA clade</taxon>
        <taxon>Hologalegina</taxon>
        <taxon>IRL clade</taxon>
        <taxon>Trifolieae</taxon>
        <taxon>Trifolium</taxon>
    </lineage>
</organism>
<dbReference type="STRING" id="57577.A0A2K3MPG9"/>
<dbReference type="Proteomes" id="UP000236291">
    <property type="component" value="Unassembled WGS sequence"/>
</dbReference>
<evidence type="ECO:0000256" key="3">
    <source>
        <dbReference type="ARBA" id="ARBA00022692"/>
    </source>
</evidence>
<evidence type="ECO:0000256" key="6">
    <source>
        <dbReference type="SAM" id="Phobius"/>
    </source>
</evidence>
<proteinExistence type="inferred from homology"/>
<dbReference type="EMBL" id="ASHM01010759">
    <property type="protein sequence ID" value="PNX92614.1"/>
    <property type="molecule type" value="Genomic_DNA"/>
</dbReference>
<feature type="transmembrane region" description="Helical" evidence="6">
    <location>
        <begin position="60"/>
        <end position="84"/>
    </location>
</feature>
<dbReference type="InterPro" id="IPR006043">
    <property type="entry name" value="NCS2"/>
</dbReference>
<evidence type="ECO:0000256" key="5">
    <source>
        <dbReference type="ARBA" id="ARBA00023136"/>
    </source>
</evidence>